<dbReference type="AlphaFoldDB" id="A0ABD4SYD7"/>
<protein>
    <submittedName>
        <fullName evidence="5">Ureidoglycolate lyase</fullName>
    </submittedName>
</protein>
<evidence type="ECO:0000256" key="2">
    <source>
        <dbReference type="ARBA" id="ARBA00022631"/>
    </source>
</evidence>
<comment type="subunit">
    <text evidence="1">Homodimer.</text>
</comment>
<keyword evidence="6" id="KW-1185">Reference proteome</keyword>
<reference evidence="5 6" key="1">
    <citation type="journal article" date="2015" name="Genome Announc.">
        <title>Draft Genome Sequence of Filamentous Marine Cyanobacterium Lyngbya confervoides Strain BDU141951.</title>
        <authorList>
            <person name="Chandrababunaidu M.M."/>
            <person name="Sen D."/>
            <person name="Tripathy S."/>
        </authorList>
    </citation>
    <scope>NUCLEOTIDE SEQUENCE [LARGE SCALE GENOMIC DNA]</scope>
    <source>
        <strain evidence="5 6">BDU141951</strain>
    </source>
</reference>
<dbReference type="InterPro" id="IPR007247">
    <property type="entry name" value="Ureidogly_lyase"/>
</dbReference>
<dbReference type="PANTHER" id="PTHR35721">
    <property type="entry name" value="UREIDOGLYCOLATE HYDROLASE"/>
    <property type="match status" value="1"/>
</dbReference>
<comment type="caution">
    <text evidence="5">The sequence shown here is derived from an EMBL/GenBank/DDBJ whole genome shotgun (WGS) entry which is preliminary data.</text>
</comment>
<evidence type="ECO:0000256" key="4">
    <source>
        <dbReference type="ARBA" id="ARBA00047684"/>
    </source>
</evidence>
<proteinExistence type="predicted"/>
<dbReference type="InterPro" id="IPR011051">
    <property type="entry name" value="RmlC_Cupin_sf"/>
</dbReference>
<organism evidence="5 6">
    <name type="scientific">Lyngbya confervoides BDU141951</name>
    <dbReference type="NCBI Taxonomy" id="1574623"/>
    <lineage>
        <taxon>Bacteria</taxon>
        <taxon>Bacillati</taxon>
        <taxon>Cyanobacteriota</taxon>
        <taxon>Cyanophyceae</taxon>
        <taxon>Oscillatoriophycideae</taxon>
        <taxon>Oscillatoriales</taxon>
        <taxon>Microcoleaceae</taxon>
        <taxon>Lyngbya</taxon>
    </lineage>
</organism>
<dbReference type="GO" id="GO:0006144">
    <property type="term" value="P:purine nucleobase metabolic process"/>
    <property type="evidence" value="ECO:0007669"/>
    <property type="project" value="UniProtKB-KW"/>
</dbReference>
<dbReference type="Gene3D" id="2.60.120.480">
    <property type="entry name" value="Ureidoglycolate hydrolase"/>
    <property type="match status" value="1"/>
</dbReference>
<dbReference type="Pfam" id="PF04115">
    <property type="entry name" value="Ureidogly_lyase"/>
    <property type="match status" value="1"/>
</dbReference>
<dbReference type="Proteomes" id="UP000031561">
    <property type="component" value="Unassembled WGS sequence"/>
</dbReference>
<keyword evidence="2" id="KW-0659">Purine metabolism</keyword>
<evidence type="ECO:0000256" key="3">
    <source>
        <dbReference type="ARBA" id="ARBA00023239"/>
    </source>
</evidence>
<comment type="catalytic activity">
    <reaction evidence="4">
        <text>(S)-ureidoglycolate = urea + glyoxylate</text>
        <dbReference type="Rhea" id="RHEA:11304"/>
        <dbReference type="ChEBI" id="CHEBI:16199"/>
        <dbReference type="ChEBI" id="CHEBI:36655"/>
        <dbReference type="ChEBI" id="CHEBI:57296"/>
        <dbReference type="EC" id="4.3.2.3"/>
    </reaction>
</comment>
<dbReference type="RefSeq" id="WP_166278581.1">
    <property type="nucleotide sequence ID" value="NZ_JTHE03000004.1"/>
</dbReference>
<keyword evidence="3 5" id="KW-0456">Lyase</keyword>
<dbReference type="GO" id="GO:0050385">
    <property type="term" value="F:ureidoglycolate lyase activity"/>
    <property type="evidence" value="ECO:0007669"/>
    <property type="project" value="UniProtKB-EC"/>
</dbReference>
<name>A0ABD4SYD7_9CYAN</name>
<evidence type="ECO:0000313" key="6">
    <source>
        <dbReference type="Proteomes" id="UP000031561"/>
    </source>
</evidence>
<sequence length="163" mass="18397">MSCPVPLRSLPAQTITVENFRPYGQFILPQEDGTPFGEGDAQIYLGQGPPRFYLMHLEYRGRQFHTITHHRHCTQCLGSLEGRDWFIAVAPAAPTPSLAQLQAFHIPGIGFIKLDRGTWHAGPYFDHPAVNFYNLEMIDTNVVDHSTYDFLAEQGLCFEIHPG</sequence>
<dbReference type="EMBL" id="JTHE03000004">
    <property type="protein sequence ID" value="MCM1981298.1"/>
    <property type="molecule type" value="Genomic_DNA"/>
</dbReference>
<dbReference type="InterPro" id="IPR024060">
    <property type="entry name" value="Ureidoglycolate_lyase_dom_sf"/>
</dbReference>
<dbReference type="PANTHER" id="PTHR35721:SF1">
    <property type="entry name" value="UREIDOGLYCOLATE HYDROLASE"/>
    <property type="match status" value="1"/>
</dbReference>
<gene>
    <name evidence="5" type="ORF">QQ91_0000420</name>
</gene>
<dbReference type="SUPFAM" id="SSF51182">
    <property type="entry name" value="RmlC-like cupins"/>
    <property type="match status" value="1"/>
</dbReference>
<evidence type="ECO:0000313" key="5">
    <source>
        <dbReference type="EMBL" id="MCM1981298.1"/>
    </source>
</evidence>
<accession>A0ABD4SYD7</accession>
<evidence type="ECO:0000256" key="1">
    <source>
        <dbReference type="ARBA" id="ARBA00011738"/>
    </source>
</evidence>